<dbReference type="SUPFAM" id="SSF64288">
    <property type="entry name" value="Chorismate lyase-like"/>
    <property type="match status" value="1"/>
</dbReference>
<evidence type="ECO:0000256" key="3">
    <source>
        <dbReference type="ARBA" id="ARBA00023163"/>
    </source>
</evidence>
<evidence type="ECO:0000313" key="5">
    <source>
        <dbReference type="EMBL" id="GAA4287537.1"/>
    </source>
</evidence>
<dbReference type="CDD" id="cd07377">
    <property type="entry name" value="WHTH_GntR"/>
    <property type="match status" value="1"/>
</dbReference>
<dbReference type="InterPro" id="IPR011663">
    <property type="entry name" value="UTRA"/>
</dbReference>
<dbReference type="Proteomes" id="UP001499841">
    <property type="component" value="Unassembled WGS sequence"/>
</dbReference>
<gene>
    <name evidence="5" type="ORF">GCM10022262_18960</name>
</gene>
<dbReference type="SMART" id="SM00345">
    <property type="entry name" value="HTH_GNTR"/>
    <property type="match status" value="1"/>
</dbReference>
<dbReference type="RefSeq" id="WP_345040320.1">
    <property type="nucleotide sequence ID" value="NZ_BAABBA010000008.1"/>
</dbReference>
<comment type="caution">
    <text evidence="5">The sequence shown here is derived from an EMBL/GenBank/DDBJ whole genome shotgun (WGS) entry which is preliminary data.</text>
</comment>
<protein>
    <submittedName>
        <fullName evidence="5">GntR family transcriptional regulator</fullName>
    </submittedName>
</protein>
<dbReference type="PANTHER" id="PTHR44846:SF1">
    <property type="entry name" value="MANNOSYL-D-GLYCERATE TRANSPORT_METABOLISM SYSTEM REPRESSOR MNGR-RELATED"/>
    <property type="match status" value="1"/>
</dbReference>
<sequence>MTDLVPAPRAATLDPDSAVPLYAQLEDLLLRRVEAGEWAAGTQIPTESQLCEAYGVSRVTVRQALGRLVRRGLLSRGRGRGTFVRDARLTAGARSVSSFSAELSERGMRPGSRVLDVAREPADPEVAAALDREPGAELIRLRRIRLGDGLPIAVQTSLLVAERFPDLEAHLGDDVSLYAILRARYGTVPVEATEVFRVTGMPKEIAPLLDVGRGAHGFHATRVTYDGREAFEHTTSYLRGDRYEIRLTLRNTR</sequence>
<dbReference type="InterPro" id="IPR036390">
    <property type="entry name" value="WH_DNA-bd_sf"/>
</dbReference>
<evidence type="ECO:0000259" key="4">
    <source>
        <dbReference type="PROSITE" id="PS50949"/>
    </source>
</evidence>
<organism evidence="5 6">
    <name type="scientific">Georgenia daeguensis</name>
    <dbReference type="NCBI Taxonomy" id="908355"/>
    <lineage>
        <taxon>Bacteria</taxon>
        <taxon>Bacillati</taxon>
        <taxon>Actinomycetota</taxon>
        <taxon>Actinomycetes</taxon>
        <taxon>Micrococcales</taxon>
        <taxon>Bogoriellaceae</taxon>
        <taxon>Georgenia</taxon>
    </lineage>
</organism>
<dbReference type="SUPFAM" id="SSF46785">
    <property type="entry name" value="Winged helix' DNA-binding domain"/>
    <property type="match status" value="1"/>
</dbReference>
<dbReference type="EMBL" id="BAABBA010000008">
    <property type="protein sequence ID" value="GAA4287537.1"/>
    <property type="molecule type" value="Genomic_DNA"/>
</dbReference>
<evidence type="ECO:0000256" key="1">
    <source>
        <dbReference type="ARBA" id="ARBA00023015"/>
    </source>
</evidence>
<keyword evidence="2" id="KW-0238">DNA-binding</keyword>
<dbReference type="Pfam" id="PF07702">
    <property type="entry name" value="UTRA"/>
    <property type="match status" value="1"/>
</dbReference>
<dbReference type="InterPro" id="IPR000524">
    <property type="entry name" value="Tscrpt_reg_HTH_GntR"/>
</dbReference>
<dbReference type="Gene3D" id="3.40.1410.10">
    <property type="entry name" value="Chorismate lyase-like"/>
    <property type="match status" value="1"/>
</dbReference>
<dbReference type="Gene3D" id="1.10.10.10">
    <property type="entry name" value="Winged helix-like DNA-binding domain superfamily/Winged helix DNA-binding domain"/>
    <property type="match status" value="1"/>
</dbReference>
<accession>A0ABP8EU76</accession>
<dbReference type="InterPro" id="IPR036388">
    <property type="entry name" value="WH-like_DNA-bd_sf"/>
</dbReference>
<keyword evidence="6" id="KW-1185">Reference proteome</keyword>
<keyword evidence="1" id="KW-0805">Transcription regulation</keyword>
<name>A0ABP8EU76_9MICO</name>
<dbReference type="SMART" id="SM00866">
    <property type="entry name" value="UTRA"/>
    <property type="match status" value="1"/>
</dbReference>
<proteinExistence type="predicted"/>
<evidence type="ECO:0000313" key="6">
    <source>
        <dbReference type="Proteomes" id="UP001499841"/>
    </source>
</evidence>
<dbReference type="Pfam" id="PF00392">
    <property type="entry name" value="GntR"/>
    <property type="match status" value="1"/>
</dbReference>
<feature type="domain" description="HTH gntR-type" evidence="4">
    <location>
        <begin position="19"/>
        <end position="87"/>
    </location>
</feature>
<dbReference type="PROSITE" id="PS50949">
    <property type="entry name" value="HTH_GNTR"/>
    <property type="match status" value="1"/>
</dbReference>
<dbReference type="InterPro" id="IPR050679">
    <property type="entry name" value="Bact_HTH_transcr_reg"/>
</dbReference>
<keyword evidence="3" id="KW-0804">Transcription</keyword>
<dbReference type="PANTHER" id="PTHR44846">
    <property type="entry name" value="MANNOSYL-D-GLYCERATE TRANSPORT/METABOLISM SYSTEM REPRESSOR MNGR-RELATED"/>
    <property type="match status" value="1"/>
</dbReference>
<dbReference type="PRINTS" id="PR00035">
    <property type="entry name" value="HTHGNTR"/>
</dbReference>
<evidence type="ECO:0000256" key="2">
    <source>
        <dbReference type="ARBA" id="ARBA00023125"/>
    </source>
</evidence>
<dbReference type="InterPro" id="IPR028978">
    <property type="entry name" value="Chorismate_lyase_/UTRA_dom_sf"/>
</dbReference>
<reference evidence="6" key="1">
    <citation type="journal article" date="2019" name="Int. J. Syst. Evol. Microbiol.">
        <title>The Global Catalogue of Microorganisms (GCM) 10K type strain sequencing project: providing services to taxonomists for standard genome sequencing and annotation.</title>
        <authorList>
            <consortium name="The Broad Institute Genomics Platform"/>
            <consortium name="The Broad Institute Genome Sequencing Center for Infectious Disease"/>
            <person name="Wu L."/>
            <person name="Ma J."/>
        </authorList>
    </citation>
    <scope>NUCLEOTIDE SEQUENCE [LARGE SCALE GENOMIC DNA]</scope>
    <source>
        <strain evidence="6">JCM 17459</strain>
    </source>
</reference>